<dbReference type="GO" id="GO:0030170">
    <property type="term" value="F:pyridoxal phosphate binding"/>
    <property type="evidence" value="ECO:0007669"/>
    <property type="project" value="InterPro"/>
</dbReference>
<dbReference type="GO" id="GO:0005737">
    <property type="term" value="C:cytoplasm"/>
    <property type="evidence" value="ECO:0007669"/>
    <property type="project" value="TreeGrafter"/>
</dbReference>
<dbReference type="EMBL" id="JACHBL010000001">
    <property type="protein sequence ID" value="MBB5598467.1"/>
    <property type="molecule type" value="Genomic_DNA"/>
</dbReference>
<dbReference type="GO" id="GO:0018826">
    <property type="term" value="F:methionine gamma-lyase activity"/>
    <property type="evidence" value="ECO:0007669"/>
    <property type="project" value="UniProtKB-EC"/>
</dbReference>
<dbReference type="GO" id="GO:0019343">
    <property type="term" value="P:cysteine biosynthetic process via cystathionine"/>
    <property type="evidence" value="ECO:0007669"/>
    <property type="project" value="TreeGrafter"/>
</dbReference>
<evidence type="ECO:0000256" key="8">
    <source>
        <dbReference type="PIRSR" id="PIRSR001434-2"/>
    </source>
</evidence>
<dbReference type="GO" id="GO:0004123">
    <property type="term" value="F:cystathionine gamma-lyase activity"/>
    <property type="evidence" value="ECO:0007669"/>
    <property type="project" value="TreeGrafter"/>
</dbReference>
<evidence type="ECO:0000256" key="4">
    <source>
        <dbReference type="ARBA" id="ARBA00047175"/>
    </source>
</evidence>
<comment type="catalytic activity">
    <reaction evidence="7">
        <text>L-methionine + H2O = methanethiol + 2-oxobutanoate + NH4(+)</text>
        <dbReference type="Rhea" id="RHEA:23800"/>
        <dbReference type="ChEBI" id="CHEBI:15377"/>
        <dbReference type="ChEBI" id="CHEBI:16007"/>
        <dbReference type="ChEBI" id="CHEBI:16763"/>
        <dbReference type="ChEBI" id="CHEBI:28938"/>
        <dbReference type="ChEBI" id="CHEBI:57844"/>
        <dbReference type="EC" id="4.4.1.11"/>
    </reaction>
    <physiologicalReaction direction="left-to-right" evidence="7">
        <dbReference type="Rhea" id="RHEA:23801"/>
    </physiologicalReaction>
</comment>
<dbReference type="GO" id="GO:0047982">
    <property type="term" value="F:homocysteine desulfhydrase activity"/>
    <property type="evidence" value="ECO:0007669"/>
    <property type="project" value="UniProtKB-EC"/>
</dbReference>
<evidence type="ECO:0000256" key="2">
    <source>
        <dbReference type="ARBA" id="ARBA00009077"/>
    </source>
</evidence>
<dbReference type="Proteomes" id="UP000523863">
    <property type="component" value="Unassembled WGS sequence"/>
</dbReference>
<gene>
    <name evidence="10" type="ORF">BKA12_001547</name>
</gene>
<dbReference type="Pfam" id="PF01053">
    <property type="entry name" value="Cys_Met_Meta_PP"/>
    <property type="match status" value="1"/>
</dbReference>
<feature type="modified residue" description="N6-(pyridoxal phosphate)lysine" evidence="8">
    <location>
        <position position="200"/>
    </location>
</feature>
<evidence type="ECO:0000256" key="9">
    <source>
        <dbReference type="RuleBase" id="RU362118"/>
    </source>
</evidence>
<accession>A0A7W8YBR4</accession>
<dbReference type="PANTHER" id="PTHR11808:SF15">
    <property type="entry name" value="CYSTATHIONINE GAMMA-LYASE"/>
    <property type="match status" value="1"/>
</dbReference>
<dbReference type="GO" id="GO:0019346">
    <property type="term" value="P:transsulfuration"/>
    <property type="evidence" value="ECO:0007669"/>
    <property type="project" value="InterPro"/>
</dbReference>
<reference evidence="10 11" key="1">
    <citation type="submission" date="2020-08" db="EMBL/GenBank/DDBJ databases">
        <title>Sequencing the genomes of 1000 actinobacteria strains.</title>
        <authorList>
            <person name="Klenk H.-P."/>
        </authorList>
    </citation>
    <scope>NUCLEOTIDE SEQUENCE [LARGE SCALE GENOMIC DNA]</scope>
    <source>
        <strain evidence="10 11">DSM 23694</strain>
    </source>
</reference>
<proteinExistence type="inferred from homology"/>
<comment type="catalytic activity">
    <reaction evidence="6">
        <text>L-homocysteine + H2O = 2-oxobutanoate + hydrogen sulfide + NH4(+) + H(+)</text>
        <dbReference type="Rhea" id="RHEA:14501"/>
        <dbReference type="ChEBI" id="CHEBI:15377"/>
        <dbReference type="ChEBI" id="CHEBI:15378"/>
        <dbReference type="ChEBI" id="CHEBI:16763"/>
        <dbReference type="ChEBI" id="CHEBI:28938"/>
        <dbReference type="ChEBI" id="CHEBI:29919"/>
        <dbReference type="ChEBI" id="CHEBI:58199"/>
        <dbReference type="EC" id="4.4.1.2"/>
    </reaction>
    <physiologicalReaction direction="left-to-right" evidence="6">
        <dbReference type="Rhea" id="RHEA:14502"/>
    </physiologicalReaction>
</comment>
<evidence type="ECO:0000256" key="5">
    <source>
        <dbReference type="ARBA" id="ARBA00047199"/>
    </source>
</evidence>
<dbReference type="AlphaFoldDB" id="A0A7W8YBR4"/>
<dbReference type="RefSeq" id="WP_246361632.1">
    <property type="nucleotide sequence ID" value="NZ_JACHBL010000001.1"/>
</dbReference>
<dbReference type="PANTHER" id="PTHR11808">
    <property type="entry name" value="TRANS-SULFURATION ENZYME FAMILY MEMBER"/>
    <property type="match status" value="1"/>
</dbReference>
<organism evidence="10 11">
    <name type="scientific">Neomicrococcus lactis</name>
    <dbReference type="NCBI Taxonomy" id="732241"/>
    <lineage>
        <taxon>Bacteria</taxon>
        <taxon>Bacillati</taxon>
        <taxon>Actinomycetota</taxon>
        <taxon>Actinomycetes</taxon>
        <taxon>Micrococcales</taxon>
        <taxon>Micrococcaceae</taxon>
        <taxon>Neomicrococcus</taxon>
    </lineage>
</organism>
<dbReference type="InterPro" id="IPR000277">
    <property type="entry name" value="Cys/Met-Metab_PyrdxlP-dep_enz"/>
</dbReference>
<name>A0A7W8YBR4_9MICC</name>
<evidence type="ECO:0000256" key="3">
    <source>
        <dbReference type="ARBA" id="ARBA00022898"/>
    </source>
</evidence>
<evidence type="ECO:0000313" key="10">
    <source>
        <dbReference type="EMBL" id="MBB5598467.1"/>
    </source>
</evidence>
<evidence type="ECO:0000313" key="11">
    <source>
        <dbReference type="Proteomes" id="UP000523863"/>
    </source>
</evidence>
<evidence type="ECO:0000256" key="1">
    <source>
        <dbReference type="ARBA" id="ARBA00001933"/>
    </source>
</evidence>
<keyword evidence="11" id="KW-1185">Reference proteome</keyword>
<sequence>MHNPDLSPESLVVALGRPPHTLDAPVNPSITMTSTYVGAATPTGSERVYARFSNPTWDPFEEALGTLEKASSPALLYASGMASIAAAFNLVPLGGTIVLPETAYNGTLALGQQKEAAGHFKVRIAPVSDTDATIALLDGADVLWIESPTNPMLEVADIAALAAAAKERGILTIVDNTFATPLVQQPLTMGADVVVHSVTKSLSGHSDVILGAVVCADPELRQRMHGERTLQGAIPGPFEAWLALRGLRTLSVRVEKSMANAQELAERLENHPNLEGVRYPGLPTDPGYERAKATMNGFGAVLGIYVAGGAEAAERFLDALQLWTPATSLGGVESLAERRRRHASEPKSVAENMVRLSVGIENVDDLWRDLDQALRASAL</sequence>
<dbReference type="PIRSF" id="PIRSF001434">
    <property type="entry name" value="CGS"/>
    <property type="match status" value="1"/>
</dbReference>
<dbReference type="CDD" id="cd00614">
    <property type="entry name" value="CGS_like"/>
    <property type="match status" value="1"/>
</dbReference>
<protein>
    <recommendedName>
        <fullName evidence="4">homocysteine desulfhydrase</fullName>
        <ecNumber evidence="4">4.4.1.2</ecNumber>
    </recommendedName>
    <alternativeName>
        <fullName evidence="5">Homocysteine desulfhydrase</fullName>
    </alternativeName>
</protein>
<dbReference type="InterPro" id="IPR015424">
    <property type="entry name" value="PyrdxlP-dep_Trfase"/>
</dbReference>
<evidence type="ECO:0000256" key="7">
    <source>
        <dbReference type="ARBA" id="ARBA00052699"/>
    </source>
</evidence>
<keyword evidence="3 8" id="KW-0663">Pyridoxal phosphate</keyword>
<dbReference type="SUPFAM" id="SSF53383">
    <property type="entry name" value="PLP-dependent transferases"/>
    <property type="match status" value="1"/>
</dbReference>
<dbReference type="Gene3D" id="3.40.640.10">
    <property type="entry name" value="Type I PLP-dependent aspartate aminotransferase-like (Major domain)"/>
    <property type="match status" value="1"/>
</dbReference>
<comment type="caution">
    <text evidence="10">The sequence shown here is derived from an EMBL/GenBank/DDBJ whole genome shotgun (WGS) entry which is preliminary data.</text>
</comment>
<comment type="similarity">
    <text evidence="2 9">Belongs to the trans-sulfuration enzymes family.</text>
</comment>
<dbReference type="Gene3D" id="3.90.1150.10">
    <property type="entry name" value="Aspartate Aminotransferase, domain 1"/>
    <property type="match status" value="1"/>
</dbReference>
<dbReference type="GO" id="GO:0003962">
    <property type="term" value="F:cystathionine gamma-synthase activity"/>
    <property type="evidence" value="ECO:0007669"/>
    <property type="project" value="TreeGrafter"/>
</dbReference>
<dbReference type="InterPro" id="IPR015421">
    <property type="entry name" value="PyrdxlP-dep_Trfase_major"/>
</dbReference>
<dbReference type="FunFam" id="3.40.640.10:FF:000046">
    <property type="entry name" value="Cystathionine gamma-lyase"/>
    <property type="match status" value="1"/>
</dbReference>
<evidence type="ECO:0000256" key="6">
    <source>
        <dbReference type="ARBA" id="ARBA00048780"/>
    </source>
</evidence>
<comment type="cofactor">
    <cofactor evidence="1 9">
        <name>pyridoxal 5'-phosphate</name>
        <dbReference type="ChEBI" id="CHEBI:597326"/>
    </cofactor>
</comment>
<dbReference type="InterPro" id="IPR015422">
    <property type="entry name" value="PyrdxlP-dep_Trfase_small"/>
</dbReference>
<keyword evidence="10" id="KW-0808">Transferase</keyword>
<dbReference type="EC" id="4.4.1.2" evidence="4"/>